<keyword evidence="1" id="KW-1133">Transmembrane helix</keyword>
<gene>
    <name evidence="2" type="ORF">SPARVUS_LOCUS2678141</name>
</gene>
<feature type="transmembrane region" description="Helical" evidence="1">
    <location>
        <begin position="12"/>
        <end position="33"/>
    </location>
</feature>
<accession>A0ABN9BDB1</accession>
<keyword evidence="1" id="KW-0472">Membrane</keyword>
<protein>
    <submittedName>
        <fullName evidence="2">Uncharacterized protein</fullName>
    </submittedName>
</protein>
<evidence type="ECO:0000313" key="2">
    <source>
        <dbReference type="EMBL" id="CAI9545569.1"/>
    </source>
</evidence>
<sequence length="101" mass="11211">MNCGHIGPQTRFIICPCSLLLHICPTWTSNVLVHHWTLSGYTGMMPAATGIILVSYFQLAVSFHLKAFLVAIFLGSPVPQVNTRMQLAVLLADYRADQRPE</sequence>
<organism evidence="2 3">
    <name type="scientific">Staurois parvus</name>
    <dbReference type="NCBI Taxonomy" id="386267"/>
    <lineage>
        <taxon>Eukaryota</taxon>
        <taxon>Metazoa</taxon>
        <taxon>Chordata</taxon>
        <taxon>Craniata</taxon>
        <taxon>Vertebrata</taxon>
        <taxon>Euteleostomi</taxon>
        <taxon>Amphibia</taxon>
        <taxon>Batrachia</taxon>
        <taxon>Anura</taxon>
        <taxon>Neobatrachia</taxon>
        <taxon>Ranoidea</taxon>
        <taxon>Ranidae</taxon>
        <taxon>Staurois</taxon>
    </lineage>
</organism>
<name>A0ABN9BDB1_9NEOB</name>
<dbReference type="EMBL" id="CATNWA010003530">
    <property type="protein sequence ID" value="CAI9545569.1"/>
    <property type="molecule type" value="Genomic_DNA"/>
</dbReference>
<proteinExistence type="predicted"/>
<evidence type="ECO:0000256" key="1">
    <source>
        <dbReference type="SAM" id="Phobius"/>
    </source>
</evidence>
<reference evidence="2" key="1">
    <citation type="submission" date="2023-05" db="EMBL/GenBank/DDBJ databases">
        <authorList>
            <person name="Stuckert A."/>
        </authorList>
    </citation>
    <scope>NUCLEOTIDE SEQUENCE</scope>
</reference>
<dbReference type="Proteomes" id="UP001162483">
    <property type="component" value="Unassembled WGS sequence"/>
</dbReference>
<keyword evidence="1" id="KW-0812">Transmembrane</keyword>
<feature type="transmembrane region" description="Helical" evidence="1">
    <location>
        <begin position="53"/>
        <end position="75"/>
    </location>
</feature>
<keyword evidence="3" id="KW-1185">Reference proteome</keyword>
<evidence type="ECO:0000313" key="3">
    <source>
        <dbReference type="Proteomes" id="UP001162483"/>
    </source>
</evidence>
<comment type="caution">
    <text evidence="2">The sequence shown here is derived from an EMBL/GenBank/DDBJ whole genome shotgun (WGS) entry which is preliminary data.</text>
</comment>